<dbReference type="AlphaFoldDB" id="A0AA39L8R6"/>
<name>A0AA39L8R6_SARSR</name>
<dbReference type="EMBL" id="JAPDFR010000003">
    <property type="protein sequence ID" value="KAK0388278.1"/>
    <property type="molecule type" value="Genomic_DNA"/>
</dbReference>
<proteinExistence type="predicted"/>
<keyword evidence="2" id="KW-1185">Reference proteome</keyword>
<evidence type="ECO:0000313" key="2">
    <source>
        <dbReference type="Proteomes" id="UP001175261"/>
    </source>
</evidence>
<reference evidence="1" key="1">
    <citation type="submission" date="2022-10" db="EMBL/GenBank/DDBJ databases">
        <title>Determination and structural analysis of whole genome sequence of Sarocladium strictum F4-1.</title>
        <authorList>
            <person name="Hu L."/>
            <person name="Jiang Y."/>
        </authorList>
    </citation>
    <scope>NUCLEOTIDE SEQUENCE</scope>
    <source>
        <strain evidence="1">F4-1</strain>
    </source>
</reference>
<gene>
    <name evidence="1" type="ORF">NLU13_4523</name>
</gene>
<organism evidence="1 2">
    <name type="scientific">Sarocladium strictum</name>
    <name type="common">Black bundle disease fungus</name>
    <name type="synonym">Acremonium strictum</name>
    <dbReference type="NCBI Taxonomy" id="5046"/>
    <lineage>
        <taxon>Eukaryota</taxon>
        <taxon>Fungi</taxon>
        <taxon>Dikarya</taxon>
        <taxon>Ascomycota</taxon>
        <taxon>Pezizomycotina</taxon>
        <taxon>Sordariomycetes</taxon>
        <taxon>Hypocreomycetidae</taxon>
        <taxon>Hypocreales</taxon>
        <taxon>Sarocladiaceae</taxon>
        <taxon>Sarocladium</taxon>
    </lineage>
</organism>
<protein>
    <submittedName>
        <fullName evidence="1">Uncharacterized protein</fullName>
    </submittedName>
</protein>
<dbReference type="Proteomes" id="UP001175261">
    <property type="component" value="Unassembled WGS sequence"/>
</dbReference>
<evidence type="ECO:0000313" key="1">
    <source>
        <dbReference type="EMBL" id="KAK0388278.1"/>
    </source>
</evidence>
<sequence>MLFALEDPRQAISESILGVIRDDVFVQECIRLAMENNRRFEEENPLDAEPDPLARPLAQTVDEAIKSVSDEAAKFELMSAGHKYHLDLSMNDPVTGKAFGFPFSERESDLDFKHPGNSPHPVELVINPYFTAYGVEQPPLPSHSDLCTHTGEQYVEEYGDGGIRHRAEVWLATSTAAHAAGGLGDVDDIEKLTRELGEAKRCDVRDGVKTRWFRQ</sequence>
<accession>A0AA39L8R6</accession>
<comment type="caution">
    <text evidence="1">The sequence shown here is derived from an EMBL/GenBank/DDBJ whole genome shotgun (WGS) entry which is preliminary data.</text>
</comment>